<evidence type="ECO:0000313" key="8">
    <source>
        <dbReference type="EMBL" id="KAJ7207130.1"/>
    </source>
</evidence>
<dbReference type="AlphaFoldDB" id="A0AAD6YDF6"/>
<proteinExistence type="predicted"/>
<protein>
    <recommendedName>
        <fullName evidence="7">FAD-binding FR-type domain-containing protein</fullName>
    </recommendedName>
</protein>
<dbReference type="InterPro" id="IPR017938">
    <property type="entry name" value="Riboflavin_synthase-like_b-brl"/>
</dbReference>
<dbReference type="InterPro" id="IPR001709">
    <property type="entry name" value="Flavoprot_Pyr_Nucl_cyt_Rdtase"/>
</dbReference>
<dbReference type="EMBL" id="JARJCW010000037">
    <property type="protein sequence ID" value="KAJ7207130.1"/>
    <property type="molecule type" value="Genomic_DNA"/>
</dbReference>
<dbReference type="InterPro" id="IPR039261">
    <property type="entry name" value="FNR_nucleotide-bd"/>
</dbReference>
<dbReference type="GO" id="GO:0003958">
    <property type="term" value="F:NADPH-hemoprotein reductase activity"/>
    <property type="evidence" value="ECO:0007669"/>
    <property type="project" value="TreeGrafter"/>
</dbReference>
<dbReference type="PRINTS" id="PR00371">
    <property type="entry name" value="FPNCR"/>
</dbReference>
<evidence type="ECO:0000256" key="1">
    <source>
        <dbReference type="ARBA" id="ARBA00001917"/>
    </source>
</evidence>
<dbReference type="InterPro" id="IPR001433">
    <property type="entry name" value="OxRdtase_FAD/NAD-bd"/>
</dbReference>
<dbReference type="GO" id="GO:0005829">
    <property type="term" value="C:cytosol"/>
    <property type="evidence" value="ECO:0007669"/>
    <property type="project" value="TreeGrafter"/>
</dbReference>
<accession>A0AAD6YDF6</accession>
<dbReference type="Proteomes" id="UP001219525">
    <property type="component" value="Unassembled WGS sequence"/>
</dbReference>
<dbReference type="Gene3D" id="1.20.990.10">
    <property type="entry name" value="NADPH-cytochrome p450 Reductase, Chain A, domain 3"/>
    <property type="match status" value="1"/>
</dbReference>
<name>A0AAD6YDF6_9AGAR</name>
<evidence type="ECO:0000259" key="7">
    <source>
        <dbReference type="PROSITE" id="PS51384"/>
    </source>
</evidence>
<dbReference type="PROSITE" id="PS51384">
    <property type="entry name" value="FAD_FR"/>
    <property type="match status" value="1"/>
</dbReference>
<evidence type="ECO:0000256" key="2">
    <source>
        <dbReference type="ARBA" id="ARBA00001974"/>
    </source>
</evidence>
<evidence type="ECO:0000256" key="4">
    <source>
        <dbReference type="ARBA" id="ARBA00022827"/>
    </source>
</evidence>
<evidence type="ECO:0000256" key="3">
    <source>
        <dbReference type="ARBA" id="ARBA00022630"/>
    </source>
</evidence>
<dbReference type="Gene3D" id="3.40.50.80">
    <property type="entry name" value="Nucleotide-binding domain of ferredoxin-NADP reductase (FNR) module"/>
    <property type="match status" value="1"/>
</dbReference>
<sequence>MRLRLRRLSPDKTAPLTVLYGSNTGTCQMLASRLASEAVRHSFRADMDLAVPLRGHQARRRGHKDWASTYHLVDELFAKHGGQRLAERGASDARKRDMFGDFTAWTDPSLWPALTPFAIKSGVATRSDSPVTAPVVAIDVDVQNEDRESHLQQNLQQNVSWATVVDARELNADGGTQKRHIEFELPEGHGWGPFAVLPLNPQTAAKRVMNHFSLPPDGSSATLPINKPLPLTDPHQGYIELAQPATRSDIEILVQHAADACEKAALHSLLDDKGAFCKKGLEKRVSALDLVTSHHCQTALPRVPRTAPPLQPRYYSISSSPANTCRRTLTYTVIHGTSWSSAGNSTTDAAAPEPFVGVSGSYLRSLKAGDQALTTPLLMICAGSGLAPFRGFVHERCWGGWKLAPAILFAGCRGRDTVRLYAKEMDEWAALGAVDVRYAFSRDATTATPESARCKYVLDHMLHDMADIIEMFKNGGKFCICGGFEVAKGIGGAARKIIAHQPS</sequence>
<dbReference type="SUPFAM" id="SSF63380">
    <property type="entry name" value="Riboflavin synthase domain-like"/>
    <property type="match status" value="1"/>
</dbReference>
<dbReference type="InterPro" id="IPR023173">
    <property type="entry name" value="NADPH_Cyt_P450_Rdtase_alpha"/>
</dbReference>
<gene>
    <name evidence="8" type="ORF">GGX14DRAFT_636389</name>
</gene>
<evidence type="ECO:0000313" key="9">
    <source>
        <dbReference type="Proteomes" id="UP001219525"/>
    </source>
</evidence>
<feature type="domain" description="FAD-binding FR-type" evidence="7">
    <location>
        <begin position="157"/>
        <end position="395"/>
    </location>
</feature>
<dbReference type="Gene3D" id="2.40.30.10">
    <property type="entry name" value="Translation factors"/>
    <property type="match status" value="1"/>
</dbReference>
<dbReference type="GO" id="GO:0010181">
    <property type="term" value="F:FMN binding"/>
    <property type="evidence" value="ECO:0007669"/>
    <property type="project" value="TreeGrafter"/>
</dbReference>
<comment type="cofactor">
    <cofactor evidence="2">
        <name>FAD</name>
        <dbReference type="ChEBI" id="CHEBI:57692"/>
    </cofactor>
</comment>
<dbReference type="Pfam" id="PF00175">
    <property type="entry name" value="NAD_binding_1"/>
    <property type="match status" value="1"/>
</dbReference>
<dbReference type="InterPro" id="IPR029039">
    <property type="entry name" value="Flavoprotein-like_sf"/>
</dbReference>
<reference evidence="8" key="1">
    <citation type="submission" date="2023-03" db="EMBL/GenBank/DDBJ databases">
        <title>Massive genome expansion in bonnet fungi (Mycena s.s.) driven by repeated elements and novel gene families across ecological guilds.</title>
        <authorList>
            <consortium name="Lawrence Berkeley National Laboratory"/>
            <person name="Harder C.B."/>
            <person name="Miyauchi S."/>
            <person name="Viragh M."/>
            <person name="Kuo A."/>
            <person name="Thoen E."/>
            <person name="Andreopoulos B."/>
            <person name="Lu D."/>
            <person name="Skrede I."/>
            <person name="Drula E."/>
            <person name="Henrissat B."/>
            <person name="Morin E."/>
            <person name="Kohler A."/>
            <person name="Barry K."/>
            <person name="LaButti K."/>
            <person name="Morin E."/>
            <person name="Salamov A."/>
            <person name="Lipzen A."/>
            <person name="Mereny Z."/>
            <person name="Hegedus B."/>
            <person name="Baldrian P."/>
            <person name="Stursova M."/>
            <person name="Weitz H."/>
            <person name="Taylor A."/>
            <person name="Grigoriev I.V."/>
            <person name="Nagy L.G."/>
            <person name="Martin F."/>
            <person name="Kauserud H."/>
        </authorList>
    </citation>
    <scope>NUCLEOTIDE SEQUENCE</scope>
    <source>
        <strain evidence="8">9144</strain>
    </source>
</reference>
<dbReference type="InterPro" id="IPR017927">
    <property type="entry name" value="FAD-bd_FR_type"/>
</dbReference>
<dbReference type="PANTHER" id="PTHR19384">
    <property type="entry name" value="NITRIC OXIDE SYNTHASE-RELATED"/>
    <property type="match status" value="1"/>
</dbReference>
<keyword evidence="5" id="KW-0521">NADP</keyword>
<dbReference type="PANTHER" id="PTHR19384:SF127">
    <property type="entry name" value="BIFUNCTIONAL CYTOCHROME P450_NADPH--P450 REDUCTASE"/>
    <property type="match status" value="1"/>
</dbReference>
<keyword evidence="4" id="KW-0274">FAD</keyword>
<comment type="caution">
    <text evidence="8">The sequence shown here is derived from an EMBL/GenBank/DDBJ whole genome shotgun (WGS) entry which is preliminary data.</text>
</comment>
<dbReference type="GO" id="GO:0050660">
    <property type="term" value="F:flavin adenine dinucleotide binding"/>
    <property type="evidence" value="ECO:0007669"/>
    <property type="project" value="TreeGrafter"/>
</dbReference>
<keyword evidence="6" id="KW-0560">Oxidoreductase</keyword>
<dbReference type="InterPro" id="IPR003097">
    <property type="entry name" value="CysJ-like_FAD-binding"/>
</dbReference>
<dbReference type="Pfam" id="PF00667">
    <property type="entry name" value="FAD_binding_1"/>
    <property type="match status" value="1"/>
</dbReference>
<organism evidence="8 9">
    <name type="scientific">Mycena pura</name>
    <dbReference type="NCBI Taxonomy" id="153505"/>
    <lineage>
        <taxon>Eukaryota</taxon>
        <taxon>Fungi</taxon>
        <taxon>Dikarya</taxon>
        <taxon>Basidiomycota</taxon>
        <taxon>Agaricomycotina</taxon>
        <taxon>Agaricomycetes</taxon>
        <taxon>Agaricomycetidae</taxon>
        <taxon>Agaricales</taxon>
        <taxon>Marasmiineae</taxon>
        <taxon>Mycenaceae</taxon>
        <taxon>Mycena</taxon>
    </lineage>
</organism>
<dbReference type="SUPFAM" id="SSF52218">
    <property type="entry name" value="Flavoproteins"/>
    <property type="match status" value="1"/>
</dbReference>
<keyword evidence="3" id="KW-0285">Flavoprotein</keyword>
<evidence type="ECO:0000256" key="6">
    <source>
        <dbReference type="ARBA" id="ARBA00023002"/>
    </source>
</evidence>
<dbReference type="Gene3D" id="3.40.50.360">
    <property type="match status" value="1"/>
</dbReference>
<keyword evidence="9" id="KW-1185">Reference proteome</keyword>
<dbReference type="SUPFAM" id="SSF52343">
    <property type="entry name" value="Ferredoxin reductase-like, C-terminal NADP-linked domain"/>
    <property type="match status" value="1"/>
</dbReference>
<comment type="cofactor">
    <cofactor evidence="1">
        <name>FMN</name>
        <dbReference type="ChEBI" id="CHEBI:58210"/>
    </cofactor>
</comment>
<evidence type="ECO:0000256" key="5">
    <source>
        <dbReference type="ARBA" id="ARBA00022857"/>
    </source>
</evidence>